<evidence type="ECO:0000256" key="1">
    <source>
        <dbReference type="SAM" id="MobiDB-lite"/>
    </source>
</evidence>
<reference evidence="2" key="1">
    <citation type="submission" date="2021-01" db="EMBL/GenBank/DDBJ databases">
        <title>Whole genome shotgun sequence of Spirilliplanes yamanashiensis NBRC 15828.</title>
        <authorList>
            <person name="Komaki H."/>
            <person name="Tamura T."/>
        </authorList>
    </citation>
    <scope>NUCLEOTIDE SEQUENCE</scope>
    <source>
        <strain evidence="2">NBRC 15828</strain>
    </source>
</reference>
<dbReference type="Proteomes" id="UP000652013">
    <property type="component" value="Unassembled WGS sequence"/>
</dbReference>
<dbReference type="EMBL" id="BOOY01000002">
    <property type="protein sequence ID" value="GIJ00972.1"/>
    <property type="molecule type" value="Genomic_DNA"/>
</dbReference>
<organism evidence="2 3">
    <name type="scientific">Spirilliplanes yamanashiensis</name>
    <dbReference type="NCBI Taxonomy" id="42233"/>
    <lineage>
        <taxon>Bacteria</taxon>
        <taxon>Bacillati</taxon>
        <taxon>Actinomycetota</taxon>
        <taxon>Actinomycetes</taxon>
        <taxon>Micromonosporales</taxon>
        <taxon>Micromonosporaceae</taxon>
        <taxon>Spirilliplanes</taxon>
    </lineage>
</organism>
<proteinExistence type="predicted"/>
<evidence type="ECO:0000313" key="2">
    <source>
        <dbReference type="EMBL" id="GIJ00972.1"/>
    </source>
</evidence>
<accession>A0A8J4DFW6</accession>
<protein>
    <submittedName>
        <fullName evidence="2">Uncharacterized protein</fullName>
    </submittedName>
</protein>
<evidence type="ECO:0000313" key="3">
    <source>
        <dbReference type="Proteomes" id="UP000652013"/>
    </source>
</evidence>
<feature type="region of interest" description="Disordered" evidence="1">
    <location>
        <begin position="160"/>
        <end position="269"/>
    </location>
</feature>
<feature type="compositionally biased region" description="Low complexity" evidence="1">
    <location>
        <begin position="160"/>
        <end position="183"/>
    </location>
</feature>
<comment type="caution">
    <text evidence="2">The sequence shown here is derived from an EMBL/GenBank/DDBJ whole genome shotgun (WGS) entry which is preliminary data.</text>
</comment>
<sequence>MSRRWRPVLIGSATAGLLAVGGSIAAFASWSTAPAASSLTITAGRVPEMAAPRVALIGRPVVRWDRVRMSADRPVQRYVVTRHADGGSERVCDVPALLATCVDLFAPVGKPVAYSVHATFEEWAGADSGRSGAVTVPKWLAPPSAAVVARVTADATVTPQVLAGPGPATSPAATDPADPAGADPGAGPGAGPGEEVTDPGGDPGTGTPPGTADPGAATPAAAEPGTAEPQTGTPPAQPAEPEVTKPETPATEAGTPGGNGKQDVKRPAR</sequence>
<dbReference type="RefSeq" id="WP_203936311.1">
    <property type="nucleotide sequence ID" value="NZ_BAAAGJ010000005.1"/>
</dbReference>
<gene>
    <name evidence="2" type="ORF">Sya03_03240</name>
</gene>
<keyword evidence="3" id="KW-1185">Reference proteome</keyword>
<feature type="compositionally biased region" description="Low complexity" evidence="1">
    <location>
        <begin position="208"/>
        <end position="229"/>
    </location>
</feature>
<dbReference type="AlphaFoldDB" id="A0A8J4DFW6"/>
<name>A0A8J4DFW6_9ACTN</name>